<evidence type="ECO:0000313" key="1">
    <source>
        <dbReference type="EMBL" id="VVC98438.1"/>
    </source>
</evidence>
<name>A0A5E4QLF9_9NEOP</name>
<reference evidence="1 2" key="1">
    <citation type="submission" date="2017-07" db="EMBL/GenBank/DDBJ databases">
        <authorList>
            <person name="Talla V."/>
            <person name="Backstrom N."/>
        </authorList>
    </citation>
    <scope>NUCLEOTIDE SEQUENCE [LARGE SCALE GENOMIC DNA]</scope>
</reference>
<protein>
    <submittedName>
        <fullName evidence="1">Uncharacterized protein</fullName>
    </submittedName>
</protein>
<sequence length="62" mass="7441">MDNMQLFFDQMKIEMAKQTKEIISQIDEKLVPFTREIEQLKSENKYLKDKIFSLERGSRANN</sequence>
<dbReference type="EMBL" id="FZQP02003556">
    <property type="protein sequence ID" value="VVC98438.1"/>
    <property type="molecule type" value="Genomic_DNA"/>
</dbReference>
<gene>
    <name evidence="1" type="ORF">LSINAPIS_LOCUS9517</name>
</gene>
<proteinExistence type="predicted"/>
<dbReference type="Proteomes" id="UP000324832">
    <property type="component" value="Unassembled WGS sequence"/>
</dbReference>
<accession>A0A5E4QLF9</accession>
<organism evidence="1 2">
    <name type="scientific">Leptidea sinapis</name>
    <dbReference type="NCBI Taxonomy" id="189913"/>
    <lineage>
        <taxon>Eukaryota</taxon>
        <taxon>Metazoa</taxon>
        <taxon>Ecdysozoa</taxon>
        <taxon>Arthropoda</taxon>
        <taxon>Hexapoda</taxon>
        <taxon>Insecta</taxon>
        <taxon>Pterygota</taxon>
        <taxon>Neoptera</taxon>
        <taxon>Endopterygota</taxon>
        <taxon>Lepidoptera</taxon>
        <taxon>Glossata</taxon>
        <taxon>Ditrysia</taxon>
        <taxon>Papilionoidea</taxon>
        <taxon>Pieridae</taxon>
        <taxon>Dismorphiinae</taxon>
        <taxon>Leptidea</taxon>
    </lineage>
</organism>
<dbReference type="AlphaFoldDB" id="A0A5E4QLF9"/>
<evidence type="ECO:0000313" key="2">
    <source>
        <dbReference type="Proteomes" id="UP000324832"/>
    </source>
</evidence>
<keyword evidence="2" id="KW-1185">Reference proteome</keyword>